<organism evidence="1 2">
    <name type="scientific">Winogradskyella poriferorum</name>
    <dbReference type="NCBI Taxonomy" id="307627"/>
    <lineage>
        <taxon>Bacteria</taxon>
        <taxon>Pseudomonadati</taxon>
        <taxon>Bacteroidota</taxon>
        <taxon>Flavobacteriia</taxon>
        <taxon>Flavobacteriales</taxon>
        <taxon>Flavobacteriaceae</taxon>
        <taxon>Winogradskyella</taxon>
    </lineage>
</organism>
<evidence type="ECO:0000313" key="1">
    <source>
        <dbReference type="EMBL" id="MEF3078088.1"/>
    </source>
</evidence>
<reference evidence="1 2" key="1">
    <citation type="submission" date="2024-02" db="EMBL/GenBank/DDBJ databases">
        <title>Winogradskyella poriferorum JCM 12885.</title>
        <authorList>
            <person name="Zhang D.-F."/>
            <person name="Fu Z.-Y."/>
        </authorList>
    </citation>
    <scope>NUCLEOTIDE SEQUENCE [LARGE SCALE GENOMIC DNA]</scope>
    <source>
        <strain evidence="1 2">JCM 12885</strain>
    </source>
</reference>
<evidence type="ECO:0000313" key="2">
    <source>
        <dbReference type="Proteomes" id="UP001356704"/>
    </source>
</evidence>
<gene>
    <name evidence="1" type="ORF">V1468_03640</name>
</gene>
<dbReference type="EMBL" id="JAZHOU010000001">
    <property type="protein sequence ID" value="MEF3078088.1"/>
    <property type="molecule type" value="Genomic_DNA"/>
</dbReference>
<protein>
    <submittedName>
        <fullName evidence="1">Uncharacterized protein</fullName>
    </submittedName>
</protein>
<comment type="caution">
    <text evidence="1">The sequence shown here is derived from an EMBL/GenBank/DDBJ whole genome shotgun (WGS) entry which is preliminary data.</text>
</comment>
<proteinExistence type="predicted"/>
<keyword evidence="2" id="KW-1185">Reference proteome</keyword>
<dbReference type="Proteomes" id="UP001356704">
    <property type="component" value="Unassembled WGS sequence"/>
</dbReference>
<sequence>MKPNKRGQIVKFHTPYEDEDPNDRYVTMEVIEDGEKSRARIYALNTGMAYPPISMVPLKDLEVDELMTDQLDYYLKYGNHNLF</sequence>
<name>A0ABU7W2A0_9FLAO</name>
<accession>A0ABU7W2A0</accession>
<dbReference type="RefSeq" id="WP_331808889.1">
    <property type="nucleotide sequence ID" value="NZ_JAZHOU010000001.1"/>
</dbReference>